<accession>A0A1T5E1M1</accession>
<dbReference type="Proteomes" id="UP000189818">
    <property type="component" value="Unassembled WGS sequence"/>
</dbReference>
<proteinExistence type="predicted"/>
<gene>
    <name evidence="1" type="ORF">SAMN06295920_10698</name>
</gene>
<organism evidence="1 2">
    <name type="scientific">Rhizorhabdus histidinilytica</name>
    <dbReference type="NCBI Taxonomy" id="439228"/>
    <lineage>
        <taxon>Bacteria</taxon>
        <taxon>Pseudomonadati</taxon>
        <taxon>Pseudomonadota</taxon>
        <taxon>Alphaproteobacteria</taxon>
        <taxon>Sphingomonadales</taxon>
        <taxon>Sphingomonadaceae</taxon>
        <taxon>Rhizorhabdus</taxon>
    </lineage>
</organism>
<protein>
    <submittedName>
        <fullName evidence="1">Uncharacterized protein</fullName>
    </submittedName>
</protein>
<evidence type="ECO:0000313" key="2">
    <source>
        <dbReference type="Proteomes" id="UP000189818"/>
    </source>
</evidence>
<dbReference type="STRING" id="439228.SAMN06295920_10698"/>
<sequence>MIWIVDEVETKPGMGAAFLDAYMTHYAPGNEARGLKLVHRMVEPAMWLDDAPNRLLLVWQADHAGAVWTAKHRARGDAAVARWWNEQAPPFILSRRRGTYAPAEALEALADV</sequence>
<reference evidence="2" key="1">
    <citation type="submission" date="2017-02" db="EMBL/GenBank/DDBJ databases">
        <authorList>
            <person name="Varghese N."/>
            <person name="Submissions S."/>
        </authorList>
    </citation>
    <scope>NUCLEOTIDE SEQUENCE [LARGE SCALE GENOMIC DNA]</scope>
    <source>
        <strain evidence="2">UM2</strain>
    </source>
</reference>
<dbReference type="RefSeq" id="WP_079648864.1">
    <property type="nucleotide sequence ID" value="NZ_FUYM01000006.1"/>
</dbReference>
<keyword evidence="2" id="KW-1185">Reference proteome</keyword>
<name>A0A1T5E1M1_9SPHN</name>
<dbReference type="AlphaFoldDB" id="A0A1T5E1M1"/>
<dbReference type="OrthoDB" id="4638417at2"/>
<evidence type="ECO:0000313" key="1">
    <source>
        <dbReference type="EMBL" id="SKB77769.1"/>
    </source>
</evidence>
<dbReference type="EMBL" id="FUYM01000006">
    <property type="protein sequence ID" value="SKB77769.1"/>
    <property type="molecule type" value="Genomic_DNA"/>
</dbReference>